<feature type="compositionally biased region" description="Low complexity" evidence="2">
    <location>
        <begin position="158"/>
        <end position="172"/>
    </location>
</feature>
<feature type="compositionally biased region" description="Gly residues" evidence="2">
    <location>
        <begin position="278"/>
        <end position="288"/>
    </location>
</feature>
<dbReference type="PANTHER" id="PTHR23172">
    <property type="entry name" value="AUXILIN/CYCLIN G-ASSOCIATED KINASE-RELATED"/>
    <property type="match status" value="1"/>
</dbReference>
<feature type="compositionally biased region" description="Basic and acidic residues" evidence="2">
    <location>
        <begin position="263"/>
        <end position="276"/>
    </location>
</feature>
<dbReference type="SUPFAM" id="SSF48452">
    <property type="entry name" value="TPR-like"/>
    <property type="match status" value="1"/>
</dbReference>
<dbReference type="InterPro" id="IPR015940">
    <property type="entry name" value="UBA"/>
</dbReference>
<keyword evidence="6" id="KW-1185">Reference proteome</keyword>
<accession>A0ABR3EVH5</accession>
<feature type="compositionally biased region" description="Polar residues" evidence="2">
    <location>
        <begin position="627"/>
        <end position="636"/>
    </location>
</feature>
<feature type="domain" description="J" evidence="4">
    <location>
        <begin position="889"/>
        <end position="955"/>
    </location>
</feature>
<dbReference type="PROSITE" id="PS50005">
    <property type="entry name" value="TPR"/>
    <property type="match status" value="1"/>
</dbReference>
<name>A0ABR3EVH5_9AGAR</name>
<gene>
    <name evidence="5" type="primary">SWA2</name>
    <name evidence="5" type="ORF">V5O48_015080</name>
</gene>
<dbReference type="Proteomes" id="UP001465976">
    <property type="component" value="Unassembled WGS sequence"/>
</dbReference>
<feature type="compositionally biased region" description="Low complexity" evidence="2">
    <location>
        <begin position="182"/>
        <end position="194"/>
    </location>
</feature>
<dbReference type="Gene3D" id="1.10.287.110">
    <property type="entry name" value="DnaJ domain"/>
    <property type="match status" value="1"/>
</dbReference>
<proteinExistence type="predicted"/>
<feature type="compositionally biased region" description="Low complexity" evidence="2">
    <location>
        <begin position="213"/>
        <end position="230"/>
    </location>
</feature>
<feature type="compositionally biased region" description="Low complexity" evidence="2">
    <location>
        <begin position="103"/>
        <end position="126"/>
    </location>
</feature>
<dbReference type="InterPro" id="IPR009060">
    <property type="entry name" value="UBA-like_sf"/>
</dbReference>
<organism evidence="5 6">
    <name type="scientific">Marasmius crinis-equi</name>
    <dbReference type="NCBI Taxonomy" id="585013"/>
    <lineage>
        <taxon>Eukaryota</taxon>
        <taxon>Fungi</taxon>
        <taxon>Dikarya</taxon>
        <taxon>Basidiomycota</taxon>
        <taxon>Agaricomycotina</taxon>
        <taxon>Agaricomycetes</taxon>
        <taxon>Agaricomycetidae</taxon>
        <taxon>Agaricales</taxon>
        <taxon>Marasmiineae</taxon>
        <taxon>Marasmiaceae</taxon>
        <taxon>Marasmius</taxon>
    </lineage>
</organism>
<dbReference type="SUPFAM" id="SSF46934">
    <property type="entry name" value="UBA-like"/>
    <property type="match status" value="1"/>
</dbReference>
<feature type="compositionally biased region" description="Low complexity" evidence="2">
    <location>
        <begin position="23"/>
        <end position="46"/>
    </location>
</feature>
<dbReference type="Gene3D" id="1.25.40.10">
    <property type="entry name" value="Tetratricopeptide repeat domain"/>
    <property type="match status" value="1"/>
</dbReference>
<feature type="domain" description="UBA" evidence="3">
    <location>
        <begin position="327"/>
        <end position="369"/>
    </location>
</feature>
<dbReference type="EMBL" id="JBAHYK010001733">
    <property type="protein sequence ID" value="KAL0566915.1"/>
    <property type="molecule type" value="Genomic_DNA"/>
</dbReference>
<dbReference type="InterPro" id="IPR001623">
    <property type="entry name" value="DnaJ_domain"/>
</dbReference>
<keyword evidence="1" id="KW-0802">TPR repeat</keyword>
<comment type="caution">
    <text evidence="5">The sequence shown here is derived from an EMBL/GenBank/DDBJ whole genome shotgun (WGS) entry which is preliminary data.</text>
</comment>
<dbReference type="PANTHER" id="PTHR23172:SF19">
    <property type="entry name" value="J DOMAIN-CONTAINING PROTEIN"/>
    <property type="match status" value="1"/>
</dbReference>
<feature type="compositionally biased region" description="Basic and acidic residues" evidence="2">
    <location>
        <begin position="537"/>
        <end position="548"/>
    </location>
</feature>
<evidence type="ECO:0000256" key="2">
    <source>
        <dbReference type="SAM" id="MobiDB-lite"/>
    </source>
</evidence>
<dbReference type="Pfam" id="PF22562">
    <property type="entry name" value="UBA_7"/>
    <property type="match status" value="1"/>
</dbReference>
<dbReference type="PROSITE" id="PS50030">
    <property type="entry name" value="UBA"/>
    <property type="match status" value="1"/>
</dbReference>
<feature type="region of interest" description="Disordered" evidence="2">
    <location>
        <begin position="368"/>
        <end position="450"/>
    </location>
</feature>
<dbReference type="SUPFAM" id="SSF46565">
    <property type="entry name" value="Chaperone J-domain"/>
    <property type="match status" value="1"/>
</dbReference>
<dbReference type="InterPro" id="IPR036869">
    <property type="entry name" value="J_dom_sf"/>
</dbReference>
<feature type="compositionally biased region" description="Basic and acidic residues" evidence="2">
    <location>
        <begin position="376"/>
        <end position="404"/>
    </location>
</feature>
<feature type="region of interest" description="Disordered" evidence="2">
    <location>
        <begin position="1"/>
        <end position="334"/>
    </location>
</feature>
<feature type="compositionally biased region" description="Polar residues" evidence="2">
    <location>
        <begin position="307"/>
        <end position="316"/>
    </location>
</feature>
<dbReference type="InterPro" id="IPR011990">
    <property type="entry name" value="TPR-like_helical_dom_sf"/>
</dbReference>
<evidence type="ECO:0000313" key="6">
    <source>
        <dbReference type="Proteomes" id="UP001465976"/>
    </source>
</evidence>
<reference evidence="5 6" key="1">
    <citation type="submission" date="2024-02" db="EMBL/GenBank/DDBJ databases">
        <title>A draft genome for the cacao thread blight pathogen Marasmius crinis-equi.</title>
        <authorList>
            <person name="Cohen S.P."/>
            <person name="Baruah I.K."/>
            <person name="Amoako-Attah I."/>
            <person name="Bukari Y."/>
            <person name="Meinhardt L.W."/>
            <person name="Bailey B.A."/>
        </authorList>
    </citation>
    <scope>NUCLEOTIDE SEQUENCE [LARGE SCALE GENOMIC DNA]</scope>
    <source>
        <strain evidence="5 6">GH-76</strain>
    </source>
</reference>
<dbReference type="Gene3D" id="1.10.8.10">
    <property type="entry name" value="DNA helicase RuvA subunit, C-terminal domain"/>
    <property type="match status" value="1"/>
</dbReference>
<evidence type="ECO:0000259" key="4">
    <source>
        <dbReference type="PROSITE" id="PS50076"/>
    </source>
</evidence>
<evidence type="ECO:0000256" key="1">
    <source>
        <dbReference type="PROSITE-ProRule" id="PRU00339"/>
    </source>
</evidence>
<dbReference type="InterPro" id="IPR019734">
    <property type="entry name" value="TPR_rpt"/>
</dbReference>
<feature type="compositionally biased region" description="Basic and acidic residues" evidence="2">
    <location>
        <begin position="510"/>
        <end position="519"/>
    </location>
</feature>
<feature type="region of interest" description="Disordered" evidence="2">
    <location>
        <begin position="479"/>
        <end position="642"/>
    </location>
</feature>
<feature type="compositionally biased region" description="Polar residues" evidence="2">
    <location>
        <begin position="1"/>
        <end position="17"/>
    </location>
</feature>
<feature type="compositionally biased region" description="Low complexity" evidence="2">
    <location>
        <begin position="614"/>
        <end position="626"/>
    </location>
</feature>
<feature type="repeat" description="TPR" evidence="1">
    <location>
        <begin position="655"/>
        <end position="688"/>
    </location>
</feature>
<feature type="compositionally biased region" description="Basic and acidic residues" evidence="2">
    <location>
        <begin position="127"/>
        <end position="147"/>
    </location>
</feature>
<feature type="compositionally biased region" description="Basic and acidic residues" evidence="2">
    <location>
        <begin position="479"/>
        <end position="498"/>
    </location>
</feature>
<evidence type="ECO:0000313" key="5">
    <source>
        <dbReference type="EMBL" id="KAL0566915.1"/>
    </source>
</evidence>
<dbReference type="PROSITE" id="PS50076">
    <property type="entry name" value="DNAJ_2"/>
    <property type="match status" value="1"/>
</dbReference>
<protein>
    <submittedName>
        <fullName evidence="5">Auxilin-like clathrin-binding protein required for normal clathrin function</fullName>
    </submittedName>
</protein>
<feature type="compositionally biased region" description="Basic and acidic residues" evidence="2">
    <location>
        <begin position="411"/>
        <end position="422"/>
    </location>
</feature>
<feature type="compositionally biased region" description="Low complexity" evidence="2">
    <location>
        <begin position="56"/>
        <end position="76"/>
    </location>
</feature>
<sequence>MSDSFSDLWSSNTSTSKPGKATLGSLSSSNSSSSLFNNSSSNLSGGRQNHSNDLFSQLSASGSSSSTPRTGSRVGTPALGGGYGQPQPKRTETSGSGGGGDAFGDLFSSSGISGSSKNMTMAQRAAQAEKERREKLMAEQAVKKKQDAAWAGLDFLGSDSSSSATSSQPKASSLEDDWGFGTAATSQSTKTASTPAPVLNDDDWGLDDFASAPPTTQSTLKPSSTSTSLPRKPDAKAQSQGSLWDLDGFGEGNAKGASSRVDSPSRDFDWGDREDAGGLLGDGHGGGQDDILGDLGKPARSRPETLQRPTSSQSTRVSRKPPARTSSPPPHILGQLVEMGFSITQAKAALAATDSGEDVQAALDFLISNGAAGGGDDGRQRSRRASPDEDERGRGSDEPPELPRRPNARRQGSDRGQVEPDRANATSPRSMRERDRMGAQSTQANISEHADKFLTQASTIGMSLFNRANAAWKDVQKVAGEKVQKAYEERRGANERQRSTGAGAGASADGRPKWWREDSGGDEDGEPSQRPPQMPPRPRERERERERFVDDEEGPQNEERRGHANGRPQPQPEPEPEVDLFSSPAPVSVKPTTSESTPGAYVSRFRHGRPKPSPTASSGSGGPSTSRQAAASPQQRTEPHPTTLVLASPVALRTSSVHRAKGTSFFKLGDFPAAEGEYTKAIECLPNGQTALITLFNNRALVRLKVGNSTGVIEDAGKVIELVGSGTGTVRGGVEGGETGGLDGVELDVNLGDAIVKAWKRRAEAFEGKEKWEEAGRDWEKVAGAEWAGQGARGEGVRGAGRCRRMLNQQRNPEPPKSRPPPPRARPKAVTPTPSNSEALKNLRDANLAAENEDAEKHALKDSVDSRLLAWKGGKETNIRALLASLEMVLWPELGVPKWGMHELISEGQVKIKYMKAIAKVHPDKLSAGTYTVEQKMLAQGVFGTLNEAWNAFKQ</sequence>
<feature type="region of interest" description="Disordered" evidence="2">
    <location>
        <begin position="807"/>
        <end position="838"/>
    </location>
</feature>
<evidence type="ECO:0000259" key="3">
    <source>
        <dbReference type="PROSITE" id="PS50030"/>
    </source>
</evidence>
<feature type="compositionally biased region" description="Pro residues" evidence="2">
    <location>
        <begin position="813"/>
        <end position="824"/>
    </location>
</feature>